<name>A0ABS0EX71_9BURK</name>
<evidence type="ECO:0000313" key="2">
    <source>
        <dbReference type="EMBL" id="MBF8179451.1"/>
    </source>
</evidence>
<feature type="transmembrane region" description="Helical" evidence="1">
    <location>
        <begin position="45"/>
        <end position="64"/>
    </location>
</feature>
<evidence type="ECO:0000256" key="1">
    <source>
        <dbReference type="SAM" id="Phobius"/>
    </source>
</evidence>
<sequence length="152" mass="16194">MTDWMIWFAVACVLVVLEMATGTFYLLMIAIGTAAGGLAALGGMGVPEQCLIAAAVAALATFALRRSKFGRPDHTDAASDPNVNLDIGQALEVAEWQQINANSYTARVMYRGALWDVALAEGESPLPGKFIIREVQGSRLIVRNSDATAHAQ</sequence>
<evidence type="ECO:0000313" key="3">
    <source>
        <dbReference type="Proteomes" id="UP000657372"/>
    </source>
</evidence>
<keyword evidence="3" id="KW-1185">Reference proteome</keyword>
<reference evidence="2 3" key="1">
    <citation type="submission" date="2020-11" db="EMBL/GenBank/DDBJ databases">
        <title>WGS of Herminiimonas contaminans strain Marseille-Q4544 isolated from planarians Schmidtea mediterranea.</title>
        <authorList>
            <person name="Kangale L."/>
        </authorList>
    </citation>
    <scope>NUCLEOTIDE SEQUENCE [LARGE SCALE GENOMIC DNA]</scope>
    <source>
        <strain evidence="2 3">Marseille-Q4544</strain>
    </source>
</reference>
<dbReference type="EMBL" id="JADOEL010000019">
    <property type="protein sequence ID" value="MBF8179451.1"/>
    <property type="molecule type" value="Genomic_DNA"/>
</dbReference>
<dbReference type="Proteomes" id="UP000657372">
    <property type="component" value="Unassembled WGS sequence"/>
</dbReference>
<dbReference type="RefSeq" id="WP_195876489.1">
    <property type="nucleotide sequence ID" value="NZ_JADOEL010000019.1"/>
</dbReference>
<proteinExistence type="predicted"/>
<protein>
    <submittedName>
        <fullName evidence="2">NfeD family protein</fullName>
    </submittedName>
</protein>
<comment type="caution">
    <text evidence="2">The sequence shown here is derived from an EMBL/GenBank/DDBJ whole genome shotgun (WGS) entry which is preliminary data.</text>
</comment>
<keyword evidence="1" id="KW-1133">Transmembrane helix</keyword>
<keyword evidence="1" id="KW-0472">Membrane</keyword>
<organism evidence="2 3">
    <name type="scientific">Herminiimonas contaminans</name>
    <dbReference type="NCBI Taxonomy" id="1111140"/>
    <lineage>
        <taxon>Bacteria</taxon>
        <taxon>Pseudomonadati</taxon>
        <taxon>Pseudomonadota</taxon>
        <taxon>Betaproteobacteria</taxon>
        <taxon>Burkholderiales</taxon>
        <taxon>Oxalobacteraceae</taxon>
        <taxon>Herminiimonas</taxon>
    </lineage>
</organism>
<keyword evidence="1" id="KW-0812">Transmembrane</keyword>
<accession>A0ABS0EX71</accession>
<gene>
    <name evidence="2" type="ORF">IXC47_17345</name>
</gene>